<accession>A0ABY5NIR4</accession>
<dbReference type="Proteomes" id="UP001054811">
    <property type="component" value="Chromosome"/>
</dbReference>
<evidence type="ECO:0000259" key="2">
    <source>
        <dbReference type="Pfam" id="PF00501"/>
    </source>
</evidence>
<reference evidence="3" key="1">
    <citation type="submission" date="2022-01" db="EMBL/GenBank/DDBJ databases">
        <title>Microbacterium eymi and Microbacterium rhizovicinus sp. nov., isolated from the rhizospheric soil of Elymus tsukushiensis, a plant native to the Dokdo Islands, Republic of Korea.</title>
        <authorList>
            <person name="Hwang Y.J."/>
        </authorList>
    </citation>
    <scope>NUCLEOTIDE SEQUENCE</scope>
    <source>
        <strain evidence="3">KUDC0405</strain>
    </source>
</reference>
<keyword evidence="4" id="KW-1185">Reference proteome</keyword>
<dbReference type="InterPro" id="IPR000873">
    <property type="entry name" value="AMP-dep_synth/lig_dom"/>
</dbReference>
<protein>
    <submittedName>
        <fullName evidence="3">AMP-binding protein</fullName>
    </submittedName>
</protein>
<dbReference type="InterPro" id="IPR042099">
    <property type="entry name" value="ANL_N_sf"/>
</dbReference>
<feature type="domain" description="AMP-dependent synthetase/ligase" evidence="2">
    <location>
        <begin position="2"/>
        <end position="165"/>
    </location>
</feature>
<feature type="compositionally biased region" description="Basic and acidic residues" evidence="1">
    <location>
        <begin position="254"/>
        <end position="273"/>
    </location>
</feature>
<dbReference type="EMBL" id="CP091139">
    <property type="protein sequence ID" value="UUT35019.1"/>
    <property type="molecule type" value="Genomic_DNA"/>
</dbReference>
<sequence>MPSPLAHQTGFLYGMWLSWVLGVPEIVQRTWNATRALEVLNEWEGTFVQAATPFLTDLVREVEAGAEVPHALRVFVATGAAVPRALAERATRVLGATVCGAFGTTETGLAALASPSDPAAKAWGTDGKALHGVSLRIVDDDGHPVAAGQEGNFELTGPTVFDGYLERPDLSAEAFTADGWYRTGDLATLDDDGYLRITGRVRDVINRGGEKVPVSEIEASCCIGIPQWRMSRSWRCPTRAWASGPAHSQCSPRSEPDVRTAAEVPRRLPRRQELLAGAPRDRRRAAAQHRRQGAEVPAARAGGDTEAPAAGGRTPPRQGGHPR</sequence>
<evidence type="ECO:0000313" key="3">
    <source>
        <dbReference type="EMBL" id="UUT35019.1"/>
    </source>
</evidence>
<feature type="compositionally biased region" description="Basic residues" evidence="1">
    <location>
        <begin position="281"/>
        <end position="291"/>
    </location>
</feature>
<organism evidence="3 4">
    <name type="scientific">Microbacterium elymi</name>
    <dbReference type="NCBI Taxonomy" id="2909587"/>
    <lineage>
        <taxon>Bacteria</taxon>
        <taxon>Bacillati</taxon>
        <taxon>Actinomycetota</taxon>
        <taxon>Actinomycetes</taxon>
        <taxon>Micrococcales</taxon>
        <taxon>Microbacteriaceae</taxon>
        <taxon>Microbacterium</taxon>
    </lineage>
</organism>
<dbReference type="Pfam" id="PF00501">
    <property type="entry name" value="AMP-binding"/>
    <property type="match status" value="1"/>
</dbReference>
<dbReference type="PANTHER" id="PTHR43201">
    <property type="entry name" value="ACYL-COA SYNTHETASE"/>
    <property type="match status" value="1"/>
</dbReference>
<evidence type="ECO:0000256" key="1">
    <source>
        <dbReference type="SAM" id="MobiDB-lite"/>
    </source>
</evidence>
<feature type="region of interest" description="Disordered" evidence="1">
    <location>
        <begin position="240"/>
        <end position="323"/>
    </location>
</feature>
<proteinExistence type="predicted"/>
<evidence type="ECO:0000313" key="4">
    <source>
        <dbReference type="Proteomes" id="UP001054811"/>
    </source>
</evidence>
<dbReference type="SUPFAM" id="SSF56801">
    <property type="entry name" value="Acetyl-CoA synthetase-like"/>
    <property type="match status" value="1"/>
</dbReference>
<gene>
    <name evidence="3" type="ORF">L2X98_32360</name>
</gene>
<dbReference type="Gene3D" id="3.40.50.12780">
    <property type="entry name" value="N-terminal domain of ligase-like"/>
    <property type="match status" value="1"/>
</dbReference>
<name>A0ABY5NIR4_9MICO</name>
<dbReference type="PANTHER" id="PTHR43201:SF32">
    <property type="entry name" value="2-SUCCINYLBENZOATE--COA LIGASE, CHLOROPLASTIC_PEROXISOMAL"/>
    <property type="match status" value="1"/>
</dbReference>